<keyword evidence="2" id="KW-1133">Transmembrane helix</keyword>
<evidence type="ECO:0000313" key="4">
    <source>
        <dbReference type="Proteomes" id="UP000225548"/>
    </source>
</evidence>
<proteinExistence type="predicted"/>
<dbReference type="AlphaFoldDB" id="A0A2A9E262"/>
<dbReference type="InterPro" id="IPR025101">
    <property type="entry name" value="DUF4012"/>
</dbReference>
<feature type="region of interest" description="Disordered" evidence="1">
    <location>
        <begin position="1"/>
        <end position="21"/>
    </location>
</feature>
<evidence type="ECO:0000256" key="1">
    <source>
        <dbReference type="SAM" id="MobiDB-lite"/>
    </source>
</evidence>
<dbReference type="Pfam" id="PF13196">
    <property type="entry name" value="DUF4012"/>
    <property type="match status" value="1"/>
</dbReference>
<dbReference type="RefSeq" id="WP_098453676.1">
    <property type="nucleotide sequence ID" value="NZ_PDJG01000001.1"/>
</dbReference>
<dbReference type="OrthoDB" id="3203519at2"/>
<keyword evidence="2" id="KW-0472">Membrane</keyword>
<reference evidence="3 4" key="1">
    <citation type="submission" date="2017-10" db="EMBL/GenBank/DDBJ databases">
        <title>Sequencing the genomes of 1000 actinobacteria strains.</title>
        <authorList>
            <person name="Klenk H.-P."/>
        </authorList>
    </citation>
    <scope>NUCLEOTIDE SEQUENCE [LARGE SCALE GENOMIC DNA]</scope>
    <source>
        <strain evidence="3 4">DSM 18966</strain>
    </source>
</reference>
<protein>
    <submittedName>
        <fullName evidence="3">Uncharacterized protein DUF4012</fullName>
    </submittedName>
</protein>
<organism evidence="3 4">
    <name type="scientific">Sanguibacter antarcticus</name>
    <dbReference type="NCBI Taxonomy" id="372484"/>
    <lineage>
        <taxon>Bacteria</taxon>
        <taxon>Bacillati</taxon>
        <taxon>Actinomycetota</taxon>
        <taxon>Actinomycetes</taxon>
        <taxon>Micrococcales</taxon>
        <taxon>Sanguibacteraceae</taxon>
        <taxon>Sanguibacter</taxon>
    </lineage>
</organism>
<gene>
    <name evidence="3" type="ORF">ATL42_0099</name>
</gene>
<dbReference type="Proteomes" id="UP000225548">
    <property type="component" value="Unassembled WGS sequence"/>
</dbReference>
<sequence>MQDETIDIFGEGSGPGDQAPRRPRHRALKIVAFSALGLVIVTGALAAWVGYDLLSVRSSLTAASDLVPELQDEIAAGDGDAALATLAEVQDHAQDAEASSHGFHWSVVSLLPVARPNIQAVQVVTEVVESLAVDALPALTEAAVLVGPDGLSPVDGQIDLAPLVASAPQLIAADLSLRRGLADLRAVETDEVLDPLADAVTDLESTMSDIASTTSTAARAVQIAPAMLGADGPRRFLLLVQNNAEPRATGGIPAWVILLTADDGVLQFADQRSASEFQPDAPVLPITDAERALFGDDLAQKMADVNFTPDFPRTAELASALWQQQDPGEIDGVLSLDPVALADIMKTTGSLSLPFGPQLDADNVADYLMNGVYLQIADKDQQDALFQLVAAAMFAQILNGPGEISSAFPALADSADEGRLMLWSAHPDEQELLQPTALSGALVGDAADSDGGADRPIVGVYLNDGTAGKIGYYLERSITADVTECRADGSQALKITLSLTSTAPADAATLPEHVTGVSGDVPPGDIRTNVLVYAPAGGQLESVTAGGEPVGIQSQLHDDLFVAGLTNNLSPGESEIYEYEIVTGPDQRGVPLLRFTPGPRDTHTQVTGATCNGA</sequence>
<keyword evidence="2" id="KW-0812">Transmembrane</keyword>
<name>A0A2A9E262_9MICO</name>
<comment type="caution">
    <text evidence="3">The sequence shown here is derived from an EMBL/GenBank/DDBJ whole genome shotgun (WGS) entry which is preliminary data.</text>
</comment>
<evidence type="ECO:0000313" key="3">
    <source>
        <dbReference type="EMBL" id="PFG32279.1"/>
    </source>
</evidence>
<accession>A0A2A9E262</accession>
<evidence type="ECO:0000256" key="2">
    <source>
        <dbReference type="SAM" id="Phobius"/>
    </source>
</evidence>
<feature type="transmembrane region" description="Helical" evidence="2">
    <location>
        <begin position="30"/>
        <end position="51"/>
    </location>
</feature>
<dbReference type="EMBL" id="PDJG01000001">
    <property type="protein sequence ID" value="PFG32279.1"/>
    <property type="molecule type" value="Genomic_DNA"/>
</dbReference>
<keyword evidence="4" id="KW-1185">Reference proteome</keyword>